<feature type="transmembrane region" description="Helical" evidence="1">
    <location>
        <begin position="370"/>
        <end position="391"/>
    </location>
</feature>
<feature type="transmembrane region" description="Helical" evidence="1">
    <location>
        <begin position="403"/>
        <end position="421"/>
    </location>
</feature>
<comment type="caution">
    <text evidence="2">The sequence shown here is derived from an EMBL/GenBank/DDBJ whole genome shotgun (WGS) entry which is preliminary data.</text>
</comment>
<dbReference type="EMBL" id="SLWS01000005">
    <property type="protein sequence ID" value="TCO58158.1"/>
    <property type="molecule type" value="Genomic_DNA"/>
</dbReference>
<evidence type="ECO:0008006" key="4">
    <source>
        <dbReference type="Google" id="ProtNLM"/>
    </source>
</evidence>
<proteinExistence type="predicted"/>
<organism evidence="2 3">
    <name type="scientific">Actinocrispum wychmicini</name>
    <dbReference type="NCBI Taxonomy" id="1213861"/>
    <lineage>
        <taxon>Bacteria</taxon>
        <taxon>Bacillati</taxon>
        <taxon>Actinomycetota</taxon>
        <taxon>Actinomycetes</taxon>
        <taxon>Pseudonocardiales</taxon>
        <taxon>Pseudonocardiaceae</taxon>
        <taxon>Actinocrispum</taxon>
    </lineage>
</organism>
<evidence type="ECO:0000313" key="3">
    <source>
        <dbReference type="Proteomes" id="UP000295680"/>
    </source>
</evidence>
<feature type="transmembrane region" description="Helical" evidence="1">
    <location>
        <begin position="109"/>
        <end position="127"/>
    </location>
</feature>
<reference evidence="2 3" key="1">
    <citation type="submission" date="2019-03" db="EMBL/GenBank/DDBJ databases">
        <title>Genomic Encyclopedia of Type Strains, Phase IV (KMG-IV): sequencing the most valuable type-strain genomes for metagenomic binning, comparative biology and taxonomic classification.</title>
        <authorList>
            <person name="Goeker M."/>
        </authorList>
    </citation>
    <scope>NUCLEOTIDE SEQUENCE [LARGE SCALE GENOMIC DNA]</scope>
    <source>
        <strain evidence="2 3">DSM 45934</strain>
    </source>
</reference>
<evidence type="ECO:0000256" key="1">
    <source>
        <dbReference type="SAM" id="Phobius"/>
    </source>
</evidence>
<feature type="transmembrane region" description="Helical" evidence="1">
    <location>
        <begin position="228"/>
        <end position="248"/>
    </location>
</feature>
<feature type="transmembrane region" description="Helical" evidence="1">
    <location>
        <begin position="20"/>
        <end position="38"/>
    </location>
</feature>
<evidence type="ECO:0000313" key="2">
    <source>
        <dbReference type="EMBL" id="TCO58158.1"/>
    </source>
</evidence>
<keyword evidence="1" id="KW-0472">Membrane</keyword>
<feature type="transmembrane region" description="Helical" evidence="1">
    <location>
        <begin position="206"/>
        <end position="223"/>
    </location>
</feature>
<sequence length="575" mass="61798">MTDLGQQEVARRTRLTAVDAAVFGGYLLAAILLFGRMWTDLDHGYLLNSMQDQNLFEWYFAVAAHNPGTLVSTMQNYPAGVNLMANTSVLGLGIPLAPVTWLFGTTVTWTLALTLSVAGSAAGWYWVISRHITGSRPGAAVGGAFAAFAPPMISHANAHPNYVALFVLPFIVGQLIKLVRGQNAIRNGIILGLLLTYQVFLGEEPLLMAATALLIFGIARPSVWNRSLLTGLGIAALTAVPLLAYPLWTQFFGPQSYSGMFHGPAGNDLAAITGFASASIAGDPTAQRLAVNPTEENAFFGYPLVILVVVLTVWLWKVANVRALMITCAAMALLSLGGTLVINRVDTEIPLPWQFVHELPIYDSAIGSRLTMACVPAIGILLALATERILTLAAHATHTPLRLLWVGALLAVLVPITPVPLEVVKRQPTPAFFANGVWQDYVGKDRSVVFVPLASTGYSLPLYWQARTGLGFPLAEGYFTGPDKKGKGTYGAVPRPTSTLIDNVARTGIVPPIGEDERAQAQRDLQYWHAGAVVLAPHDRQDALRQTCDALFGDGRYVGGVWLWTVPEVTQPIGS</sequence>
<name>A0A4R2JM53_9PSEU</name>
<feature type="transmembrane region" description="Helical" evidence="1">
    <location>
        <begin position="58"/>
        <end position="76"/>
    </location>
</feature>
<feature type="transmembrane region" description="Helical" evidence="1">
    <location>
        <begin position="323"/>
        <end position="342"/>
    </location>
</feature>
<protein>
    <recommendedName>
        <fullName evidence="4">Glycosyl transferase</fullName>
    </recommendedName>
</protein>
<feature type="transmembrane region" description="Helical" evidence="1">
    <location>
        <begin position="83"/>
        <end position="103"/>
    </location>
</feature>
<dbReference type="AlphaFoldDB" id="A0A4R2JM53"/>
<dbReference type="Proteomes" id="UP000295680">
    <property type="component" value="Unassembled WGS sequence"/>
</dbReference>
<keyword evidence="1" id="KW-1133">Transmembrane helix</keyword>
<dbReference type="OrthoDB" id="2369748at2"/>
<feature type="transmembrane region" description="Helical" evidence="1">
    <location>
        <begin position="184"/>
        <end position="200"/>
    </location>
</feature>
<feature type="transmembrane region" description="Helical" evidence="1">
    <location>
        <begin position="299"/>
        <end position="316"/>
    </location>
</feature>
<keyword evidence="3" id="KW-1185">Reference proteome</keyword>
<keyword evidence="1" id="KW-0812">Transmembrane</keyword>
<accession>A0A4R2JM53</accession>
<gene>
    <name evidence="2" type="ORF">EV192_105223</name>
</gene>
<dbReference type="RefSeq" id="WP_132118710.1">
    <property type="nucleotide sequence ID" value="NZ_SLWS01000005.1"/>
</dbReference>